<dbReference type="Gene3D" id="3.10.150.10">
    <property type="entry name" value="DNA Polymerase III, subunit A, domain 2"/>
    <property type="match status" value="1"/>
</dbReference>
<keyword evidence="4 10" id="KW-0963">Cytoplasm</keyword>
<dbReference type="InterPro" id="IPR046938">
    <property type="entry name" value="DNA_clamp_sf"/>
</dbReference>
<keyword evidence="6 10" id="KW-0548">Nucleotidyltransferase</keyword>
<gene>
    <name evidence="14" type="primary">dnaN</name>
    <name evidence="14" type="ORF">QID03_13225</name>
</gene>
<evidence type="ECO:0000256" key="3">
    <source>
        <dbReference type="ARBA" id="ARBA00021035"/>
    </source>
</evidence>
<dbReference type="InterPro" id="IPR001001">
    <property type="entry name" value="DNA_polIII_beta"/>
</dbReference>
<keyword evidence="9" id="KW-0238">DNA-binding</keyword>
<evidence type="ECO:0000256" key="8">
    <source>
        <dbReference type="ARBA" id="ARBA00022932"/>
    </source>
</evidence>
<dbReference type="EMBL" id="JASGCB010000033">
    <property type="protein sequence ID" value="MDI9261120.1"/>
    <property type="molecule type" value="Genomic_DNA"/>
</dbReference>
<organism evidence="14 15">
    <name type="scientific">Alicyclobacillus sendaiensis PA2</name>
    <dbReference type="NCBI Taxonomy" id="3029425"/>
    <lineage>
        <taxon>Bacteria</taxon>
        <taxon>Bacillati</taxon>
        <taxon>Bacillota</taxon>
        <taxon>Bacilli</taxon>
        <taxon>Bacillales</taxon>
        <taxon>Alicyclobacillaceae</taxon>
        <taxon>Alicyclobacillus</taxon>
    </lineage>
</organism>
<protein>
    <recommendedName>
        <fullName evidence="3 10">Beta sliding clamp</fullName>
    </recommendedName>
</protein>
<dbReference type="Pfam" id="PF00712">
    <property type="entry name" value="DNA_pol3_beta"/>
    <property type="match status" value="1"/>
</dbReference>
<dbReference type="NCBIfam" id="TIGR00663">
    <property type="entry name" value="dnan"/>
    <property type="match status" value="1"/>
</dbReference>
<dbReference type="InterPro" id="IPR022635">
    <property type="entry name" value="DNA_polIII_beta_C"/>
</dbReference>
<evidence type="ECO:0000256" key="1">
    <source>
        <dbReference type="ARBA" id="ARBA00004496"/>
    </source>
</evidence>
<comment type="subunit">
    <text evidence="10">Forms a ring-shaped head-to-tail homodimer around DNA.</text>
</comment>
<evidence type="ECO:0000256" key="6">
    <source>
        <dbReference type="ARBA" id="ARBA00022695"/>
    </source>
</evidence>
<dbReference type="Gene3D" id="3.70.10.10">
    <property type="match status" value="1"/>
</dbReference>
<evidence type="ECO:0000259" key="11">
    <source>
        <dbReference type="Pfam" id="PF00712"/>
    </source>
</evidence>
<evidence type="ECO:0000256" key="10">
    <source>
        <dbReference type="PIRNR" id="PIRNR000804"/>
    </source>
</evidence>
<evidence type="ECO:0000313" key="14">
    <source>
        <dbReference type="EMBL" id="MDI9261120.1"/>
    </source>
</evidence>
<keyword evidence="7 10" id="KW-0235">DNA replication</keyword>
<comment type="subcellular location">
    <subcellularLocation>
        <location evidence="1 10">Cytoplasm</location>
    </subcellularLocation>
</comment>
<reference evidence="14 15" key="1">
    <citation type="submission" date="2023-04" db="EMBL/GenBank/DDBJ databases">
        <title>A. sendaiensis sub sp. chiapanensis a novel subspecie with specific adaptation in bacterial cell wall isolated from an active volcano.</title>
        <authorList>
            <person name="Alvarez Gutierrez P.E."/>
            <person name="Ortiz Cortes L.Y."/>
        </authorList>
    </citation>
    <scope>NUCLEOTIDE SEQUENCE [LARGE SCALE GENOMIC DNA]</scope>
    <source>
        <strain evidence="14 15">PA2</strain>
    </source>
</reference>
<dbReference type="CDD" id="cd00140">
    <property type="entry name" value="beta_clamp"/>
    <property type="match status" value="1"/>
</dbReference>
<keyword evidence="8 10" id="KW-0239">DNA-directed DNA polymerase</keyword>
<accession>A0ABT6Y1N6</accession>
<dbReference type="RefSeq" id="WP_283204526.1">
    <property type="nucleotide sequence ID" value="NZ_JASGCB010000033.1"/>
</dbReference>
<comment type="caution">
    <text evidence="14">The sequence shown here is derived from an EMBL/GenBank/DDBJ whole genome shotgun (WGS) entry which is preliminary data.</text>
</comment>
<dbReference type="Pfam" id="PF02768">
    <property type="entry name" value="DNA_pol3_beta_3"/>
    <property type="match status" value="1"/>
</dbReference>
<comment type="similarity">
    <text evidence="2 10">Belongs to the beta sliding clamp family.</text>
</comment>
<dbReference type="Pfam" id="PF02767">
    <property type="entry name" value="DNA_pol3_beta_2"/>
    <property type="match status" value="1"/>
</dbReference>
<evidence type="ECO:0000259" key="12">
    <source>
        <dbReference type="Pfam" id="PF02767"/>
    </source>
</evidence>
<proteinExistence type="inferred from homology"/>
<evidence type="ECO:0000313" key="15">
    <source>
        <dbReference type="Proteomes" id="UP001529245"/>
    </source>
</evidence>
<dbReference type="InterPro" id="IPR022634">
    <property type="entry name" value="DNA_polIII_beta_N"/>
</dbReference>
<dbReference type="Proteomes" id="UP001529245">
    <property type="component" value="Unassembled WGS sequence"/>
</dbReference>
<keyword evidence="15" id="KW-1185">Reference proteome</keyword>
<name>A0ABT6Y1N6_ALISE</name>
<keyword evidence="5 10" id="KW-0808">Transferase</keyword>
<feature type="domain" description="DNA polymerase III beta sliding clamp C-terminal" evidence="13">
    <location>
        <begin position="248"/>
        <end position="359"/>
    </location>
</feature>
<evidence type="ECO:0000256" key="9">
    <source>
        <dbReference type="ARBA" id="ARBA00023125"/>
    </source>
</evidence>
<dbReference type="PIRSF" id="PIRSF000804">
    <property type="entry name" value="DNA_pol_III_b"/>
    <property type="match status" value="1"/>
</dbReference>
<evidence type="ECO:0000256" key="4">
    <source>
        <dbReference type="ARBA" id="ARBA00022490"/>
    </source>
</evidence>
<comment type="function">
    <text evidence="10">Confers DNA tethering and processivity to DNA polymerases and other proteins. Acts as a clamp, forming a ring around DNA (a reaction catalyzed by the clamp-loading complex) which diffuses in an ATP-independent manner freely and bidirectionally along dsDNA. Initially characterized for its ability to contact the catalytic subunit of DNA polymerase III (Pol III), a complex, multichain enzyme responsible for most of the replicative synthesis in bacteria; Pol III exhibits 3'-5' exonuclease proofreading activity. The beta chain is required for initiation of replication as well as for processivity of DNA replication.</text>
</comment>
<sequence>MRCLIEQQVLEPALTALARIAQTRAPAAVLQGVLIEAERGQVTLSAYDYDVALRMTVEASVVDPGGVVLPAKLFAELVRRLPKGTVDIATIAPHHLSASIDVGTTHAELHGFDPKEFPELPDMKGIEPVEIPAKTLVAAVEGVGYAAAKQDPSRPILEGVHIACEDGKLIWTATDGLRLARVSQTVDGEMSIRCTIPRRALTELTRLLDAGDDATLQVYQSASYVMFAWDGAQLFGRLYQGEYPDTSRVMPQEFAAACSVERRRLEDAVERVTVMAENERHTVSLYVKSGVLELTSRSTERGRAREEVPLVEFAGEEIKVSLNARYVLEMLEAVESSKVVRMQVAQDRRSALFSDESDNLHLISAILTRD</sequence>
<evidence type="ECO:0000256" key="2">
    <source>
        <dbReference type="ARBA" id="ARBA00010752"/>
    </source>
</evidence>
<feature type="domain" description="DNA polymerase III beta sliding clamp central" evidence="12">
    <location>
        <begin position="131"/>
        <end position="245"/>
    </location>
</feature>
<dbReference type="GO" id="GO:0003887">
    <property type="term" value="F:DNA-directed DNA polymerase activity"/>
    <property type="evidence" value="ECO:0007669"/>
    <property type="project" value="UniProtKB-EC"/>
</dbReference>
<feature type="domain" description="DNA polymerase III beta sliding clamp N-terminal" evidence="11">
    <location>
        <begin position="1"/>
        <end position="121"/>
    </location>
</feature>
<dbReference type="InterPro" id="IPR022637">
    <property type="entry name" value="DNA_polIII_beta_cen"/>
</dbReference>
<dbReference type="SMART" id="SM00480">
    <property type="entry name" value="POL3Bc"/>
    <property type="match status" value="1"/>
</dbReference>
<evidence type="ECO:0000256" key="5">
    <source>
        <dbReference type="ARBA" id="ARBA00022679"/>
    </source>
</evidence>
<evidence type="ECO:0000256" key="7">
    <source>
        <dbReference type="ARBA" id="ARBA00022705"/>
    </source>
</evidence>
<evidence type="ECO:0000259" key="13">
    <source>
        <dbReference type="Pfam" id="PF02768"/>
    </source>
</evidence>
<dbReference type="PANTHER" id="PTHR30478">
    <property type="entry name" value="DNA POLYMERASE III SUBUNIT BETA"/>
    <property type="match status" value="1"/>
</dbReference>
<dbReference type="PANTHER" id="PTHR30478:SF0">
    <property type="entry name" value="BETA SLIDING CLAMP"/>
    <property type="match status" value="1"/>
</dbReference>
<dbReference type="SUPFAM" id="SSF55979">
    <property type="entry name" value="DNA clamp"/>
    <property type="match status" value="3"/>
</dbReference>